<comment type="caution">
    <text evidence="6">The sequence shown here is derived from an EMBL/GenBank/DDBJ whole genome shotgun (WGS) entry which is preliminary data.</text>
</comment>
<reference evidence="6 7" key="1">
    <citation type="submission" date="2014-01" db="EMBL/GenBank/DDBJ databases">
        <title>Sulfitobacter sp. H3 (MCCC 1A00686) Genome Sequencing.</title>
        <authorList>
            <person name="Lai Q."/>
            <person name="Hong Z."/>
        </authorList>
    </citation>
    <scope>NUCLEOTIDE SEQUENCE [LARGE SCALE GENOMIC DNA]</scope>
    <source>
        <strain evidence="6 7">H3</strain>
    </source>
</reference>
<keyword evidence="6" id="KW-0255">Endonuclease</keyword>
<dbReference type="Gene3D" id="1.10.30.50">
    <property type="match status" value="1"/>
</dbReference>
<feature type="domain" description="HNH nuclease" evidence="5">
    <location>
        <begin position="61"/>
        <end position="116"/>
    </location>
</feature>
<evidence type="ECO:0000259" key="5">
    <source>
        <dbReference type="SMART" id="SM00507"/>
    </source>
</evidence>
<dbReference type="Proteomes" id="UP000027746">
    <property type="component" value="Unassembled WGS sequence"/>
</dbReference>
<keyword evidence="1" id="KW-0540">Nuclease</keyword>
<dbReference type="GeneID" id="68869948"/>
<dbReference type="PANTHER" id="PTHR41286:SF1">
    <property type="entry name" value="HNH NUCLEASE YAJD-RELATED"/>
    <property type="match status" value="1"/>
</dbReference>
<protein>
    <recommendedName>
        <fullName evidence="4">Putative HNH nuclease YajD</fullName>
    </recommendedName>
</protein>
<accession>A0A073J625</accession>
<dbReference type="InterPro" id="IPR002711">
    <property type="entry name" value="HNH"/>
</dbReference>
<evidence type="ECO:0000313" key="7">
    <source>
        <dbReference type="Proteomes" id="UP000027746"/>
    </source>
</evidence>
<evidence type="ECO:0000256" key="4">
    <source>
        <dbReference type="ARBA" id="ARBA00040194"/>
    </source>
</evidence>
<evidence type="ECO:0000256" key="3">
    <source>
        <dbReference type="ARBA" id="ARBA00038412"/>
    </source>
</evidence>
<dbReference type="GO" id="GO:0008270">
    <property type="term" value="F:zinc ion binding"/>
    <property type="evidence" value="ECO:0007669"/>
    <property type="project" value="InterPro"/>
</dbReference>
<keyword evidence="7" id="KW-1185">Reference proteome</keyword>
<dbReference type="GO" id="GO:0003676">
    <property type="term" value="F:nucleic acid binding"/>
    <property type="evidence" value="ECO:0007669"/>
    <property type="project" value="InterPro"/>
</dbReference>
<keyword evidence="2" id="KW-0378">Hydrolase</keyword>
<dbReference type="RefSeq" id="WP_037920208.1">
    <property type="nucleotide sequence ID" value="NZ_CP054599.1"/>
</dbReference>
<evidence type="ECO:0000256" key="2">
    <source>
        <dbReference type="ARBA" id="ARBA00022801"/>
    </source>
</evidence>
<name>A0A073J625_9RHOB</name>
<dbReference type="Pfam" id="PF01844">
    <property type="entry name" value="HNH"/>
    <property type="match status" value="1"/>
</dbReference>
<dbReference type="GO" id="GO:0016787">
    <property type="term" value="F:hydrolase activity"/>
    <property type="evidence" value="ECO:0007669"/>
    <property type="project" value="UniProtKB-KW"/>
</dbReference>
<evidence type="ECO:0000256" key="1">
    <source>
        <dbReference type="ARBA" id="ARBA00022722"/>
    </source>
</evidence>
<dbReference type="CDD" id="cd00085">
    <property type="entry name" value="HNHc"/>
    <property type="match status" value="1"/>
</dbReference>
<evidence type="ECO:0000313" key="6">
    <source>
        <dbReference type="EMBL" id="KEJ97419.1"/>
    </source>
</evidence>
<proteinExistence type="inferred from homology"/>
<dbReference type="GO" id="GO:0005829">
    <property type="term" value="C:cytosol"/>
    <property type="evidence" value="ECO:0007669"/>
    <property type="project" value="TreeGrafter"/>
</dbReference>
<dbReference type="PANTHER" id="PTHR41286">
    <property type="entry name" value="HNH NUCLEASE YAJD-RELATED"/>
    <property type="match status" value="1"/>
</dbReference>
<dbReference type="InterPro" id="IPR003615">
    <property type="entry name" value="HNH_nuc"/>
</dbReference>
<gene>
    <name evidence="6" type="ORF">SUH3_00100</name>
</gene>
<comment type="similarity">
    <text evidence="3">Belongs to the HNH nuclease family.</text>
</comment>
<dbReference type="SMART" id="SM00507">
    <property type="entry name" value="HNHc"/>
    <property type="match status" value="1"/>
</dbReference>
<organism evidence="6 7">
    <name type="scientific">Pseudosulfitobacter pseudonitzschiae</name>
    <dbReference type="NCBI Taxonomy" id="1402135"/>
    <lineage>
        <taxon>Bacteria</taxon>
        <taxon>Pseudomonadati</taxon>
        <taxon>Pseudomonadota</taxon>
        <taxon>Alphaproteobacteria</taxon>
        <taxon>Rhodobacterales</taxon>
        <taxon>Roseobacteraceae</taxon>
        <taxon>Pseudosulfitobacter</taxon>
    </lineage>
</organism>
<sequence>MALRKVCAAPGCDDLAVEDLAHCEDHEARRATKLAYRRSTAQLSDHAQAHRQLYKLKAWIVGRLQFLRRNPLCVDCAELGAVEPATDVDHIIPHKGDRRLFFDRSNWQALCKSCHSRKTAREVFHRRGDGMLTN</sequence>
<dbReference type="EMBL" id="JAMD01000001">
    <property type="protein sequence ID" value="KEJ97419.1"/>
    <property type="molecule type" value="Genomic_DNA"/>
</dbReference>
<dbReference type="AlphaFoldDB" id="A0A073J625"/>
<dbReference type="OrthoDB" id="5292295at2"/>
<dbReference type="GO" id="GO:0004519">
    <property type="term" value="F:endonuclease activity"/>
    <property type="evidence" value="ECO:0007669"/>
    <property type="project" value="UniProtKB-KW"/>
</dbReference>